<reference evidence="2" key="1">
    <citation type="submission" date="2022-07" db="EMBL/GenBank/DDBJ databases">
        <title>Genome Sequence of Agrocybe chaxingu.</title>
        <authorList>
            <person name="Buettner E."/>
        </authorList>
    </citation>
    <scope>NUCLEOTIDE SEQUENCE</scope>
    <source>
        <strain evidence="2">MP-N11</strain>
    </source>
</reference>
<evidence type="ECO:0000313" key="2">
    <source>
        <dbReference type="EMBL" id="KAJ3507823.1"/>
    </source>
</evidence>
<dbReference type="SUPFAM" id="SSF51735">
    <property type="entry name" value="NAD(P)-binding Rossmann-fold domains"/>
    <property type="match status" value="1"/>
</dbReference>
<name>A0A9W8JZG5_9AGAR</name>
<sequence length="367" mass="39679">MSTTADRQKTIFILGATGYLGSQFLVLLGRKSLGYHVVALVRNLDPEGKKLGQLRAIYEDLEVVEGTLEDKEVIEREAEKAKYVVNSASSDHPASVLAVLAGLTKQSAAHPGDPPLCIHVSGLGILHDKARGEFLEESAIPRYSDIGFDLAKLDPDAAHMNCDKEIAAAGARKENPIRTITAHPGWIYGVGEGITKGSAAIRVFLSVCKVAGFMGTWGPGYNAMSTIHVKDAANALLTIFEAALQGKADEGAEGHYFLSTDGPYVSMREVTKIIGDIMFKHGIYSQGGTQPLPAAATELFGESKRPYSVIWKVGWHLMGGNERVNPQRLKKLGWVPVETKKLPLLESLPAEVEVAIQEQNVLVQKVL</sequence>
<dbReference type="Gene3D" id="3.40.50.720">
    <property type="entry name" value="NAD(P)-binding Rossmann-like Domain"/>
    <property type="match status" value="1"/>
</dbReference>
<dbReference type="EMBL" id="JANKHO010000622">
    <property type="protein sequence ID" value="KAJ3507823.1"/>
    <property type="molecule type" value="Genomic_DNA"/>
</dbReference>
<comment type="caution">
    <text evidence="2">The sequence shown here is derived from an EMBL/GenBank/DDBJ whole genome shotgun (WGS) entry which is preliminary data.</text>
</comment>
<dbReference type="InterPro" id="IPR008030">
    <property type="entry name" value="NmrA-like"/>
</dbReference>
<proteinExistence type="predicted"/>
<keyword evidence="3" id="KW-1185">Reference proteome</keyword>
<dbReference type="PANTHER" id="PTHR48079">
    <property type="entry name" value="PROTEIN YEEZ"/>
    <property type="match status" value="1"/>
</dbReference>
<dbReference type="OrthoDB" id="2130169at2759"/>
<dbReference type="Proteomes" id="UP001148786">
    <property type="component" value="Unassembled WGS sequence"/>
</dbReference>
<evidence type="ECO:0000259" key="1">
    <source>
        <dbReference type="Pfam" id="PF05368"/>
    </source>
</evidence>
<dbReference type="InterPro" id="IPR051783">
    <property type="entry name" value="NAD(P)-dependent_oxidoreduct"/>
</dbReference>
<organism evidence="2 3">
    <name type="scientific">Agrocybe chaxingu</name>
    <dbReference type="NCBI Taxonomy" id="84603"/>
    <lineage>
        <taxon>Eukaryota</taxon>
        <taxon>Fungi</taxon>
        <taxon>Dikarya</taxon>
        <taxon>Basidiomycota</taxon>
        <taxon>Agaricomycotina</taxon>
        <taxon>Agaricomycetes</taxon>
        <taxon>Agaricomycetidae</taxon>
        <taxon>Agaricales</taxon>
        <taxon>Agaricineae</taxon>
        <taxon>Strophariaceae</taxon>
        <taxon>Agrocybe</taxon>
    </lineage>
</organism>
<gene>
    <name evidence="2" type="ORF">NLJ89_g6086</name>
</gene>
<evidence type="ECO:0000313" key="3">
    <source>
        <dbReference type="Proteomes" id="UP001148786"/>
    </source>
</evidence>
<dbReference type="AlphaFoldDB" id="A0A9W8JZG5"/>
<dbReference type="GO" id="GO:0004029">
    <property type="term" value="F:aldehyde dehydrogenase (NAD+) activity"/>
    <property type="evidence" value="ECO:0007669"/>
    <property type="project" value="TreeGrafter"/>
</dbReference>
<dbReference type="GO" id="GO:0005737">
    <property type="term" value="C:cytoplasm"/>
    <property type="evidence" value="ECO:0007669"/>
    <property type="project" value="TreeGrafter"/>
</dbReference>
<dbReference type="InterPro" id="IPR036291">
    <property type="entry name" value="NAD(P)-bd_dom_sf"/>
</dbReference>
<feature type="domain" description="NmrA-like" evidence="1">
    <location>
        <begin position="8"/>
        <end position="85"/>
    </location>
</feature>
<protein>
    <recommendedName>
        <fullName evidence="1">NmrA-like domain-containing protein</fullName>
    </recommendedName>
</protein>
<dbReference type="Pfam" id="PF05368">
    <property type="entry name" value="NmrA"/>
    <property type="match status" value="1"/>
</dbReference>
<accession>A0A9W8JZG5</accession>
<dbReference type="PANTHER" id="PTHR48079:SF6">
    <property type="entry name" value="NAD(P)-BINDING DOMAIN-CONTAINING PROTEIN-RELATED"/>
    <property type="match status" value="1"/>
</dbReference>